<dbReference type="CDD" id="cd09872">
    <property type="entry name" value="PIN_Sll0205-like"/>
    <property type="match status" value="1"/>
</dbReference>
<dbReference type="Gene3D" id="3.40.50.1010">
    <property type="entry name" value="5'-nuclease"/>
    <property type="match status" value="1"/>
</dbReference>
<dbReference type="PANTHER" id="PTHR36173:SF2">
    <property type="entry name" value="RIBONUCLEASE VAPC16"/>
    <property type="match status" value="1"/>
</dbReference>
<dbReference type="EMBL" id="KF841370">
    <property type="protein sequence ID" value="AIJ02292.1"/>
    <property type="molecule type" value="Genomic_DNA"/>
</dbReference>
<accession>A0A0A0QH77</accession>
<reference evidence="1" key="2">
    <citation type="submission" date="2014-11" db="EMBL/GenBank/DDBJ databases">
        <title>Virulence and Comparative Genomic Analysis of Multiple Capsular Serotypes of Swine Respiratory Pathogen Haemophilus parasuis.</title>
        <authorList>
            <person name="Kuehn J.S."/>
            <person name="Phillips G.J."/>
        </authorList>
    </citation>
    <scope>NUCLEOTIDE SEQUENCE</scope>
    <source>
        <strain evidence="1">MN-H</strain>
    </source>
</reference>
<name>A0A0A0QH77_GLAPU</name>
<evidence type="ECO:0000313" key="1">
    <source>
        <dbReference type="EMBL" id="AIJ02292.1"/>
    </source>
</evidence>
<dbReference type="InterPro" id="IPR052919">
    <property type="entry name" value="TA_system_RNase"/>
</dbReference>
<organism evidence="1">
    <name type="scientific">Glaesserella parasuis</name>
    <name type="common">Haemophilus parasuis</name>
    <dbReference type="NCBI Taxonomy" id="738"/>
    <lineage>
        <taxon>Bacteria</taxon>
        <taxon>Pseudomonadati</taxon>
        <taxon>Pseudomonadota</taxon>
        <taxon>Gammaproteobacteria</taxon>
        <taxon>Pasteurellales</taxon>
        <taxon>Pasteurellaceae</taxon>
        <taxon>Glaesserella</taxon>
    </lineage>
</organism>
<dbReference type="SUPFAM" id="SSF88723">
    <property type="entry name" value="PIN domain-like"/>
    <property type="match status" value="1"/>
</dbReference>
<dbReference type="AlphaFoldDB" id="A0A0A0QH77"/>
<sequence>MVNRYLLDTHTLIWWWTEPEKLSPKVIQAISNPSSEVYVSSATIWEIATKYRKGKLTQVEGIFNHYVKLLEDDDFTALDITLSHAAIAGLFSQQHQDPFDRMSAAQSILENLTLISCDSALSQFPVQIYW</sequence>
<dbReference type="InterPro" id="IPR002716">
    <property type="entry name" value="PIN_dom"/>
</dbReference>
<dbReference type="Pfam" id="PF01850">
    <property type="entry name" value="PIN"/>
    <property type="match status" value="1"/>
</dbReference>
<dbReference type="InterPro" id="IPR041705">
    <property type="entry name" value="PIN_Sll0205"/>
</dbReference>
<protein>
    <submittedName>
        <fullName evidence="1">PIN domain-containing protein</fullName>
    </submittedName>
</protein>
<reference evidence="1" key="1">
    <citation type="submission" date="2013-11" db="EMBL/GenBank/DDBJ databases">
        <authorList>
            <person name="Register K.B."/>
        </authorList>
    </citation>
    <scope>NUCLEOTIDE SEQUENCE</scope>
    <source>
        <strain evidence="1">MN-H</strain>
    </source>
</reference>
<dbReference type="InterPro" id="IPR029060">
    <property type="entry name" value="PIN-like_dom_sf"/>
</dbReference>
<dbReference type="PANTHER" id="PTHR36173">
    <property type="entry name" value="RIBONUCLEASE VAPC16-RELATED"/>
    <property type="match status" value="1"/>
</dbReference>
<proteinExistence type="predicted"/>
<dbReference type="RefSeq" id="WP_043896536.1">
    <property type="nucleotide sequence ID" value="NZ_CP180616.1"/>
</dbReference>